<comment type="subcellular location">
    <subcellularLocation>
        <location evidence="1">Nucleus</location>
    </subcellularLocation>
</comment>
<dbReference type="GO" id="GO:0003677">
    <property type="term" value="F:DNA binding"/>
    <property type="evidence" value="ECO:0007669"/>
    <property type="project" value="UniProtKB-KW"/>
</dbReference>
<protein>
    <recommendedName>
        <fullName evidence="8">Zn(2)-C6 fungal-type domain-containing protein</fullName>
    </recommendedName>
</protein>
<dbReference type="InterPro" id="IPR007219">
    <property type="entry name" value="XnlR_reg_dom"/>
</dbReference>
<gene>
    <name evidence="9" type="ORF">OAory_01100910</name>
</gene>
<name>A0A1S9DI89_ASPOZ</name>
<evidence type="ECO:0000256" key="5">
    <source>
        <dbReference type="ARBA" id="ARBA00023163"/>
    </source>
</evidence>
<dbReference type="PANTHER" id="PTHR31001">
    <property type="entry name" value="UNCHARACTERIZED TRANSCRIPTIONAL REGULATORY PROTEIN"/>
    <property type="match status" value="1"/>
</dbReference>
<organism evidence="9 10">
    <name type="scientific">Aspergillus oryzae</name>
    <name type="common">Yellow koji mold</name>
    <dbReference type="NCBI Taxonomy" id="5062"/>
    <lineage>
        <taxon>Eukaryota</taxon>
        <taxon>Fungi</taxon>
        <taxon>Dikarya</taxon>
        <taxon>Ascomycota</taxon>
        <taxon>Pezizomycotina</taxon>
        <taxon>Eurotiomycetes</taxon>
        <taxon>Eurotiomycetidae</taxon>
        <taxon>Eurotiales</taxon>
        <taxon>Aspergillaceae</taxon>
        <taxon>Aspergillus</taxon>
        <taxon>Aspergillus subgen. Circumdati</taxon>
    </lineage>
</organism>
<proteinExistence type="predicted"/>
<feature type="region of interest" description="Disordered" evidence="7">
    <location>
        <begin position="865"/>
        <end position="885"/>
    </location>
</feature>
<dbReference type="CDD" id="cd12148">
    <property type="entry name" value="fungal_TF_MHR"/>
    <property type="match status" value="1"/>
</dbReference>
<dbReference type="Gene3D" id="4.10.240.10">
    <property type="entry name" value="Zn(2)-C6 fungal-type DNA-binding domain"/>
    <property type="match status" value="1"/>
</dbReference>
<keyword evidence="5" id="KW-0804">Transcription</keyword>
<dbReference type="CDD" id="cd00067">
    <property type="entry name" value="GAL4"/>
    <property type="match status" value="1"/>
</dbReference>
<keyword evidence="6" id="KW-0539">Nucleus</keyword>
<reference evidence="9 10" key="1">
    <citation type="submission" date="2016-10" db="EMBL/GenBank/DDBJ databases">
        <title>Genome sequencing of Aspergillus oryzae BCC7051.</title>
        <authorList>
            <person name="Thammarongtham C."/>
            <person name="Vorapreeda T."/>
            <person name="Nookaew I."/>
            <person name="Srisuk T."/>
            <person name="Land M."/>
            <person name="Jeennor S."/>
            <person name="Laoteng K."/>
        </authorList>
    </citation>
    <scope>NUCLEOTIDE SEQUENCE [LARGE SCALE GENOMIC DNA]</scope>
    <source>
        <strain evidence="9 10">BCC7051</strain>
    </source>
</reference>
<evidence type="ECO:0000313" key="10">
    <source>
        <dbReference type="Proteomes" id="UP000190312"/>
    </source>
</evidence>
<feature type="compositionally biased region" description="Low complexity" evidence="7">
    <location>
        <begin position="875"/>
        <end position="885"/>
    </location>
</feature>
<dbReference type="Proteomes" id="UP000190312">
    <property type="component" value="Unassembled WGS sequence"/>
</dbReference>
<evidence type="ECO:0000256" key="3">
    <source>
        <dbReference type="ARBA" id="ARBA00023015"/>
    </source>
</evidence>
<dbReference type="VEuPathDB" id="FungiDB:AO090020000136"/>
<keyword evidence="4" id="KW-0238">DNA-binding</keyword>
<dbReference type="Pfam" id="PF04082">
    <property type="entry name" value="Fungal_trans"/>
    <property type="match status" value="1"/>
</dbReference>
<dbReference type="EMBL" id="MKZY01000005">
    <property type="protein sequence ID" value="OOO08795.1"/>
    <property type="molecule type" value="Genomic_DNA"/>
</dbReference>
<dbReference type="Pfam" id="PF00172">
    <property type="entry name" value="Zn_clus"/>
    <property type="match status" value="1"/>
</dbReference>
<evidence type="ECO:0000256" key="7">
    <source>
        <dbReference type="SAM" id="MobiDB-lite"/>
    </source>
</evidence>
<dbReference type="VEuPathDB" id="FungiDB:AO090020000135"/>
<dbReference type="PANTHER" id="PTHR31001:SF85">
    <property type="entry name" value="ZN(II)2CYS6 TRANSCRIPTION FACTOR (EUROFUNG)"/>
    <property type="match status" value="1"/>
</dbReference>
<evidence type="ECO:0000256" key="4">
    <source>
        <dbReference type="ARBA" id="ARBA00023125"/>
    </source>
</evidence>
<feature type="region of interest" description="Disordered" evidence="7">
    <location>
        <begin position="64"/>
        <end position="86"/>
    </location>
</feature>
<evidence type="ECO:0000256" key="6">
    <source>
        <dbReference type="ARBA" id="ARBA00023242"/>
    </source>
</evidence>
<keyword evidence="2" id="KW-0479">Metal-binding</keyword>
<dbReference type="GO" id="GO:0009893">
    <property type="term" value="P:positive regulation of metabolic process"/>
    <property type="evidence" value="ECO:0007669"/>
    <property type="project" value="UniProtKB-ARBA"/>
</dbReference>
<dbReference type="GO" id="GO:0008270">
    <property type="term" value="F:zinc ion binding"/>
    <property type="evidence" value="ECO:0007669"/>
    <property type="project" value="InterPro"/>
</dbReference>
<dbReference type="AlphaFoldDB" id="A0A1S9DI89"/>
<dbReference type="SUPFAM" id="SSF57701">
    <property type="entry name" value="Zn2/Cys6 DNA-binding domain"/>
    <property type="match status" value="1"/>
</dbReference>
<evidence type="ECO:0000256" key="1">
    <source>
        <dbReference type="ARBA" id="ARBA00004123"/>
    </source>
</evidence>
<accession>A0A1S9DI89</accession>
<evidence type="ECO:0000259" key="8">
    <source>
        <dbReference type="PROSITE" id="PS50048"/>
    </source>
</evidence>
<feature type="compositionally biased region" description="Polar residues" evidence="7">
    <location>
        <begin position="625"/>
        <end position="650"/>
    </location>
</feature>
<sequence>MTDSNDRLAVVVQQSPMTAEYQTPKNPSCVVCARRKVRCDRNDPCSACIKRGIECVFPTHIPPRRRKRQRSEEDRRHSGFYQSPIRQDNAASARIRNIDHPATTHNAFPSASRAEQGMLLTGDGKSVYLDSNIWTSVRGELPRAEDVLRDMSDNGSNHSVQEVDDETSLILGGAVKKSLSELHPSPLHIFKLWQTFLENVNPLIKILHGPTVQQQLLEATGSLETVSKEFEALMFSIYCIALVSLKADDVQNTYGESKAVLLSRSRRGARLAFTKAGILRTSKPVVLQAYVLYLLSLRASSDSQSIWSLCGVAMRMAQRIGLHRDGSELGLTIFETEMRRRLWRQLSILDVTTAQSSGITSQFPYFSVDVLPPSNINDSELDPRMTDPPREHHGATEMMFVLARNEYGEWMRRWSKAGGESHGGRGFLASSLLSPEAKDEAINELNRAFETKFLQYCDKSIPLHYMSARLMQTVVCQMRFSAHHPRQYVEKDPVSLAERDFVFSTCVQILEGFEDCQSNEIIERYLWHVDNHIPWDALIYTLYELRTRSDEEETKRSWVLIDRIYSRHYDQMRNRPKTPLHIAVQGLILKAWKSHSEERTRRNRSMLPRPHIVSVLSERSERGTSSHQPRSEPSVSESGTPRGRTTQDITPGNVGMLDPLNNLDLSPLDWSQWDDLLENFQLDSSTQKRESIWKRVPDSVLVRVLAQCELQDIYSLLLSCRVLRRRVSHLEYAISQAYLHHRTRPYQYTTETGHELVPSVGDDLTFISSLFPPPPPQYTSTGAGDDLPEYSFGYLADLTRCWKTCIKLSYYLAEYVVHQHLQKDSLWSSKTEKEVVYSKGVGLLQSRLLSPVAYIIFFLETHASDPQSSTRSTNSQHQSLKSQQSILQQPPFNNTQTLLSTHHAMHLLCSSVRHLMAPDIASASTEAWLGLLLTTSTLERIMEFFVAAAKDESVKVAAADANGHSPTWTNRMEFMWQMRRDWGEFVASGALTPPKLSEVWFEAAQREICRRGAIPHECEEVVPVLHGPGVALRCEFCEE</sequence>
<dbReference type="GO" id="GO:0006351">
    <property type="term" value="P:DNA-templated transcription"/>
    <property type="evidence" value="ECO:0007669"/>
    <property type="project" value="InterPro"/>
</dbReference>
<keyword evidence="3" id="KW-0805">Transcription regulation</keyword>
<dbReference type="OrthoDB" id="2269373at2759"/>
<dbReference type="GO" id="GO:0005634">
    <property type="term" value="C:nucleus"/>
    <property type="evidence" value="ECO:0007669"/>
    <property type="project" value="UniProtKB-SubCell"/>
</dbReference>
<evidence type="ECO:0000313" key="9">
    <source>
        <dbReference type="EMBL" id="OOO08795.1"/>
    </source>
</evidence>
<dbReference type="InterPro" id="IPR001138">
    <property type="entry name" value="Zn2Cys6_DnaBD"/>
</dbReference>
<dbReference type="eggNOG" id="ENOG502QYWX">
    <property type="taxonomic scope" value="Eukaryota"/>
</dbReference>
<feature type="domain" description="Zn(2)-C6 fungal-type" evidence="8">
    <location>
        <begin position="28"/>
        <end position="57"/>
    </location>
</feature>
<dbReference type="SMART" id="SM00906">
    <property type="entry name" value="Fungal_trans"/>
    <property type="match status" value="1"/>
</dbReference>
<dbReference type="PROSITE" id="PS00463">
    <property type="entry name" value="ZN2_CY6_FUNGAL_1"/>
    <property type="match status" value="1"/>
</dbReference>
<dbReference type="PROSITE" id="PS50048">
    <property type="entry name" value="ZN2_CY6_FUNGAL_2"/>
    <property type="match status" value="1"/>
</dbReference>
<feature type="compositionally biased region" description="Polar residues" evidence="7">
    <location>
        <begin position="865"/>
        <end position="874"/>
    </location>
</feature>
<dbReference type="SMART" id="SM00066">
    <property type="entry name" value="GAL4"/>
    <property type="match status" value="1"/>
</dbReference>
<evidence type="ECO:0000256" key="2">
    <source>
        <dbReference type="ARBA" id="ARBA00022723"/>
    </source>
</evidence>
<dbReference type="InterPro" id="IPR036864">
    <property type="entry name" value="Zn2-C6_fun-type_DNA-bd_sf"/>
</dbReference>
<feature type="region of interest" description="Disordered" evidence="7">
    <location>
        <begin position="615"/>
        <end position="655"/>
    </location>
</feature>
<comment type="caution">
    <text evidence="9">The sequence shown here is derived from an EMBL/GenBank/DDBJ whole genome shotgun (WGS) entry which is preliminary data.</text>
</comment>
<dbReference type="GO" id="GO:0000981">
    <property type="term" value="F:DNA-binding transcription factor activity, RNA polymerase II-specific"/>
    <property type="evidence" value="ECO:0007669"/>
    <property type="project" value="InterPro"/>
</dbReference>
<dbReference type="InterPro" id="IPR050613">
    <property type="entry name" value="Sec_Metabolite_Reg"/>
</dbReference>